<name>A0A8I2YYX2_9AGAM</name>
<proteinExistence type="predicted"/>
<gene>
    <name evidence="2" type="ORF">JVT61DRAFT_8663</name>
</gene>
<evidence type="ECO:0000313" key="3">
    <source>
        <dbReference type="Proteomes" id="UP000683000"/>
    </source>
</evidence>
<feature type="region of interest" description="Disordered" evidence="1">
    <location>
        <begin position="260"/>
        <end position="318"/>
    </location>
</feature>
<evidence type="ECO:0000256" key="1">
    <source>
        <dbReference type="SAM" id="MobiDB-lite"/>
    </source>
</evidence>
<organism evidence="2 3">
    <name type="scientific">Boletus reticuloceps</name>
    <dbReference type="NCBI Taxonomy" id="495285"/>
    <lineage>
        <taxon>Eukaryota</taxon>
        <taxon>Fungi</taxon>
        <taxon>Dikarya</taxon>
        <taxon>Basidiomycota</taxon>
        <taxon>Agaricomycotina</taxon>
        <taxon>Agaricomycetes</taxon>
        <taxon>Agaricomycetidae</taxon>
        <taxon>Boletales</taxon>
        <taxon>Boletineae</taxon>
        <taxon>Boletaceae</taxon>
        <taxon>Boletoideae</taxon>
        <taxon>Boletus</taxon>
    </lineage>
</organism>
<dbReference type="EMBL" id="JAGFBS010000003">
    <property type="protein sequence ID" value="KAG6380504.1"/>
    <property type="molecule type" value="Genomic_DNA"/>
</dbReference>
<dbReference type="AlphaFoldDB" id="A0A8I2YYX2"/>
<keyword evidence="3" id="KW-1185">Reference proteome</keyword>
<protein>
    <submittedName>
        <fullName evidence="2">Uncharacterized protein</fullName>
    </submittedName>
</protein>
<dbReference type="Proteomes" id="UP000683000">
    <property type="component" value="Unassembled WGS sequence"/>
</dbReference>
<evidence type="ECO:0000313" key="2">
    <source>
        <dbReference type="EMBL" id="KAG6380504.1"/>
    </source>
</evidence>
<dbReference type="OrthoDB" id="2690420at2759"/>
<comment type="caution">
    <text evidence="2">The sequence shown here is derived from an EMBL/GenBank/DDBJ whole genome shotgun (WGS) entry which is preliminary data.</text>
</comment>
<accession>A0A8I2YYX2</accession>
<sequence length="318" mass="34551">MPKRKCTLKKDCVQTVLTDFTGFRLSLRTSTPDALKAQLKNTTLPNGNERSLTSLISAFFEHHYGDIVAAGIRKPLSPVYVADETPEYQLPCSRAPLDDLVHALRDIPLDGIAQSIRNSSISSKARIVAAASTLTGTATMSTNTAGGSATNNAALMTQRVLDLPDPYGRYAGLARSNPEVAGARVANPDVRDRQGVLITPGEYDSKIQDGDYVEVEVILKLWEIPAHNRNNNSNGSRIYQLVLRSLKLLPFHTYSQANLLHAPDGPDDTPDVPGVSAAIQADKRQDDEEQPAGQSPTKKSMVLVEDEDDWVMTETAGN</sequence>
<reference evidence="2" key="1">
    <citation type="submission" date="2021-03" db="EMBL/GenBank/DDBJ databases">
        <title>Evolutionary innovations through gain and loss of genes in the ectomycorrhizal Boletales.</title>
        <authorList>
            <person name="Wu G."/>
            <person name="Miyauchi S."/>
            <person name="Morin E."/>
            <person name="Yang Z.-L."/>
            <person name="Xu J."/>
            <person name="Martin F.M."/>
        </authorList>
    </citation>
    <scope>NUCLEOTIDE SEQUENCE</scope>
    <source>
        <strain evidence="2">BR01</strain>
    </source>
</reference>